<organism evidence="7 8">
    <name type="scientific">Tetragenococcus koreensis</name>
    <dbReference type="NCBI Taxonomy" id="290335"/>
    <lineage>
        <taxon>Bacteria</taxon>
        <taxon>Bacillati</taxon>
        <taxon>Bacillota</taxon>
        <taxon>Bacilli</taxon>
        <taxon>Lactobacillales</taxon>
        <taxon>Enterococcaceae</taxon>
        <taxon>Tetragenococcus</taxon>
    </lineage>
</organism>
<dbReference type="AlphaFoldDB" id="A0AAN4RLV0"/>
<dbReference type="Pfam" id="PF00300">
    <property type="entry name" value="His_Phos_1"/>
    <property type="match status" value="1"/>
</dbReference>
<comment type="caution">
    <text evidence="7">The sequence shown here is derived from an EMBL/GenBank/DDBJ whole genome shotgun (WGS) entry which is preliminary data.</text>
</comment>
<dbReference type="PROSITE" id="PS00175">
    <property type="entry name" value="PG_MUTASE"/>
    <property type="match status" value="1"/>
</dbReference>
<dbReference type="InterPro" id="IPR013078">
    <property type="entry name" value="His_Pase_superF_clade-1"/>
</dbReference>
<proteinExistence type="predicted"/>
<dbReference type="PROSITE" id="PS51257">
    <property type="entry name" value="PROKAR_LIPOPROTEIN"/>
    <property type="match status" value="1"/>
</dbReference>
<keyword evidence="1" id="KW-0378">Hydrolase</keyword>
<dbReference type="GO" id="GO:0005829">
    <property type="term" value="C:cytosol"/>
    <property type="evidence" value="ECO:0007669"/>
    <property type="project" value="TreeGrafter"/>
</dbReference>
<keyword evidence="5" id="KW-0732">Signal</keyword>
<keyword evidence="9" id="KW-1185">Reference proteome</keyword>
<feature type="chain" id="PRO_5043284242" evidence="5">
    <location>
        <begin position="24"/>
        <end position="268"/>
    </location>
</feature>
<dbReference type="EMBL" id="BKBO01000019">
    <property type="protein sequence ID" value="GEQ49484.1"/>
    <property type="molecule type" value="Genomic_DNA"/>
</dbReference>
<evidence type="ECO:0000313" key="7">
    <source>
        <dbReference type="EMBL" id="GEQ54465.1"/>
    </source>
</evidence>
<evidence type="ECO:0000256" key="2">
    <source>
        <dbReference type="PIRSR" id="PIRSR613078-1"/>
    </source>
</evidence>
<dbReference type="InterPro" id="IPR001345">
    <property type="entry name" value="PG/BPGM_mutase_AS"/>
</dbReference>
<dbReference type="SUPFAM" id="SSF53254">
    <property type="entry name" value="Phosphoglycerate mutase-like"/>
    <property type="match status" value="1"/>
</dbReference>
<name>A0AAN4RLV0_9ENTE</name>
<evidence type="ECO:0000256" key="5">
    <source>
        <dbReference type="SAM" id="SignalP"/>
    </source>
</evidence>
<dbReference type="Gene3D" id="3.40.50.1240">
    <property type="entry name" value="Phosphoglycerate mutase-like"/>
    <property type="match status" value="1"/>
</dbReference>
<dbReference type="GO" id="GO:0043456">
    <property type="term" value="P:regulation of pentose-phosphate shunt"/>
    <property type="evidence" value="ECO:0007669"/>
    <property type="project" value="TreeGrafter"/>
</dbReference>
<dbReference type="GeneID" id="69985310"/>
<feature type="signal peptide" evidence="5">
    <location>
        <begin position="1"/>
        <end position="23"/>
    </location>
</feature>
<dbReference type="Proteomes" id="UP000886597">
    <property type="component" value="Unassembled WGS sequence"/>
</dbReference>
<sequence>MKKKIFAGVVVLGLLVFAGCTQQGEQTTATSSTGAESDEVTIYLTRHGETMFNDLDKVQGWSDTPLTDEGEEVAVDLGQGLAKEEVTFQSVYSSDMKRAHDTADAVLSGLEQEDEQVHEMEGLREAGSGQFEGESLETVNEDQAKEAGYDSYEEYESEERKPNEDEWSWLANAHYYADQSGYAEGADKVQERMTDAIEKIAEKQSEEGGGNVLVVSHGMSINVMLAGMTDKYEGDSLENASVTKIHYQDGDLDVENIGDTSYLEEGEE</sequence>
<dbReference type="GO" id="GO:0045820">
    <property type="term" value="P:negative regulation of glycolytic process"/>
    <property type="evidence" value="ECO:0007669"/>
    <property type="project" value="TreeGrafter"/>
</dbReference>
<reference evidence="7" key="2">
    <citation type="journal article" date="2020" name="Int. Dairy J.">
        <title>Lactic acid bacterial diversity in Brie cheese focusing on salt concentration and pH of isolation medium and characterisation of halophilic and alkaliphilic lactic acid bacterial isolates.</title>
        <authorList>
            <person name="Unno R."/>
            <person name="Matsutani M."/>
            <person name="Suzuki T."/>
            <person name="Kodama K."/>
            <person name="Matsushita H."/>
            <person name="Yamasato K."/>
            <person name="Koizumi Y."/>
            <person name="Ishikawa M."/>
        </authorList>
    </citation>
    <scope>NUCLEOTIDE SEQUENCE</scope>
    <source>
        <strain evidence="7">7C1</strain>
        <strain evidence="6">8C4</strain>
    </source>
</reference>
<feature type="active site" description="Tele-phosphohistidine intermediate" evidence="2">
    <location>
        <position position="47"/>
    </location>
</feature>
<dbReference type="EMBL" id="BKBQ01000018">
    <property type="protein sequence ID" value="GEQ54465.1"/>
    <property type="molecule type" value="Genomic_DNA"/>
</dbReference>
<dbReference type="CDD" id="cd07067">
    <property type="entry name" value="HP_PGM_like"/>
    <property type="match status" value="1"/>
</dbReference>
<gene>
    <name evidence="7" type="primary">gpmB_4</name>
    <name evidence="6" type="synonym">gpmB_3</name>
    <name evidence="6" type="ORF">TK11N_13360</name>
    <name evidence="7" type="ORF">TK2N_13090</name>
</gene>
<dbReference type="KEGG" id="tkr:C7K43_05060"/>
<evidence type="ECO:0000313" key="9">
    <source>
        <dbReference type="Proteomes" id="UP000886607"/>
    </source>
</evidence>
<evidence type="ECO:0000313" key="6">
    <source>
        <dbReference type="EMBL" id="GEQ49484.1"/>
    </source>
</evidence>
<feature type="binding site" evidence="3">
    <location>
        <position position="98"/>
    </location>
    <ligand>
        <name>substrate</name>
    </ligand>
</feature>
<evidence type="ECO:0000256" key="4">
    <source>
        <dbReference type="PIRSR" id="PIRSR613078-3"/>
    </source>
</evidence>
<feature type="active site" description="Proton donor/acceptor" evidence="2">
    <location>
        <position position="125"/>
    </location>
</feature>
<dbReference type="RefSeq" id="WP_124005868.1">
    <property type="nucleotide sequence ID" value="NZ_BJYN01000021.1"/>
</dbReference>
<reference evidence="7" key="1">
    <citation type="submission" date="2019-08" db="EMBL/GenBank/DDBJ databases">
        <authorList>
            <person name="Ishikawa M."/>
            <person name="Suzuki T."/>
            <person name="Matsutani M."/>
        </authorList>
    </citation>
    <scope>NUCLEOTIDE SEQUENCE</scope>
    <source>
        <strain evidence="7">7C1</strain>
        <strain evidence="6">8C4</strain>
    </source>
</reference>
<dbReference type="SMART" id="SM00855">
    <property type="entry name" value="PGAM"/>
    <property type="match status" value="1"/>
</dbReference>
<dbReference type="InterPro" id="IPR051695">
    <property type="entry name" value="Phosphoglycerate_Mutase"/>
</dbReference>
<evidence type="ECO:0000313" key="8">
    <source>
        <dbReference type="Proteomes" id="UP000886597"/>
    </source>
</evidence>
<feature type="site" description="Transition state stabilizer" evidence="4">
    <location>
        <position position="217"/>
    </location>
</feature>
<dbReference type="InterPro" id="IPR029033">
    <property type="entry name" value="His_PPase_superfam"/>
</dbReference>
<accession>A0AAN4RLV0</accession>
<evidence type="ECO:0000256" key="1">
    <source>
        <dbReference type="ARBA" id="ARBA00022801"/>
    </source>
</evidence>
<evidence type="ECO:0000256" key="3">
    <source>
        <dbReference type="PIRSR" id="PIRSR613078-2"/>
    </source>
</evidence>
<dbReference type="GO" id="GO:0004331">
    <property type="term" value="F:fructose-2,6-bisphosphate 2-phosphatase activity"/>
    <property type="evidence" value="ECO:0007669"/>
    <property type="project" value="TreeGrafter"/>
</dbReference>
<dbReference type="Proteomes" id="UP000886607">
    <property type="component" value="Unassembled WGS sequence"/>
</dbReference>
<dbReference type="PANTHER" id="PTHR46517">
    <property type="entry name" value="FRUCTOSE-2,6-BISPHOSPHATASE TIGAR"/>
    <property type="match status" value="1"/>
</dbReference>
<protein>
    <submittedName>
        <fullName evidence="7">Phosphoglycerate mutase</fullName>
    </submittedName>
</protein>
<feature type="binding site" evidence="3">
    <location>
        <begin position="46"/>
        <end position="53"/>
    </location>
    <ligand>
        <name>substrate</name>
    </ligand>
</feature>
<dbReference type="PANTHER" id="PTHR46517:SF1">
    <property type="entry name" value="FRUCTOSE-2,6-BISPHOSPHATASE TIGAR"/>
    <property type="match status" value="1"/>
</dbReference>